<dbReference type="InterPro" id="IPR036187">
    <property type="entry name" value="DNA_mismatch_repair_MutS_sf"/>
</dbReference>
<dbReference type="GO" id="GO:0006298">
    <property type="term" value="P:mismatch repair"/>
    <property type="evidence" value="ECO:0007669"/>
    <property type="project" value="InterPro"/>
</dbReference>
<organism evidence="6 7">
    <name type="scientific">Paramaledivibacter caminithermalis (strain DSM 15212 / CIP 107654 / DViRD3)</name>
    <name type="common">Clostridium caminithermale</name>
    <dbReference type="NCBI Taxonomy" id="1121301"/>
    <lineage>
        <taxon>Bacteria</taxon>
        <taxon>Bacillati</taxon>
        <taxon>Bacillota</taxon>
        <taxon>Clostridia</taxon>
        <taxon>Peptostreptococcales</taxon>
        <taxon>Caminicellaceae</taxon>
        <taxon>Paramaledivibacter</taxon>
    </lineage>
</organism>
<dbReference type="GO" id="GO:0005829">
    <property type="term" value="C:cytosol"/>
    <property type="evidence" value="ECO:0007669"/>
    <property type="project" value="TreeGrafter"/>
</dbReference>
<evidence type="ECO:0000259" key="5">
    <source>
        <dbReference type="SMART" id="SM00534"/>
    </source>
</evidence>
<evidence type="ECO:0000256" key="2">
    <source>
        <dbReference type="ARBA" id="ARBA00022840"/>
    </source>
</evidence>
<dbReference type="OrthoDB" id="9802448at2"/>
<accession>A0A1M6N1U8</accession>
<dbReference type="Gene3D" id="1.10.1420.10">
    <property type="match status" value="1"/>
</dbReference>
<dbReference type="PANTHER" id="PTHR11361:SF99">
    <property type="entry name" value="DNA MISMATCH REPAIR PROTEIN"/>
    <property type="match status" value="1"/>
</dbReference>
<dbReference type="STRING" id="1121301.SAMN02745912_01534"/>
<evidence type="ECO:0000256" key="1">
    <source>
        <dbReference type="ARBA" id="ARBA00022741"/>
    </source>
</evidence>
<name>A0A1M6N1U8_PARC5</name>
<keyword evidence="7" id="KW-1185">Reference proteome</keyword>
<gene>
    <name evidence="6" type="ORF">SAMN02745912_01534</name>
</gene>
<protein>
    <submittedName>
        <fullName evidence="6">MutS domain III</fullName>
    </submittedName>
</protein>
<dbReference type="GO" id="GO:0140664">
    <property type="term" value="F:ATP-dependent DNA damage sensor activity"/>
    <property type="evidence" value="ECO:0007669"/>
    <property type="project" value="InterPro"/>
</dbReference>
<dbReference type="PANTHER" id="PTHR11361">
    <property type="entry name" value="DNA MISMATCH REPAIR PROTEIN MUTS FAMILY MEMBER"/>
    <property type="match status" value="1"/>
</dbReference>
<dbReference type="EMBL" id="FRAG01000014">
    <property type="protein sequence ID" value="SHJ89670.1"/>
    <property type="molecule type" value="Genomic_DNA"/>
</dbReference>
<keyword evidence="4" id="KW-1133">Transmembrane helix</keyword>
<dbReference type="InterPro" id="IPR027417">
    <property type="entry name" value="P-loop_NTPase"/>
</dbReference>
<dbReference type="InterPro" id="IPR045076">
    <property type="entry name" value="MutS"/>
</dbReference>
<sequence>MNIPKKRYEKRKSYYAKLLEKQRKSLKLMGNLRLFVALAGLGNIIFLYITKNNNLLLPISLAYIIIFIYLVLKHNQTKHKVNYTFSLYKINNNSLERICGEWKSFSDTGDEFYDEAHNFSADFDIFGKGSLFQWINTAKTYMGRQSLKRYLTETCLDKEQIYKRQEAINELARRLWWRQRFMAEGMSITEEIQNPEILYKWANEKNEFYLKPWTIFGVRILPIISILLILVYFITKDISYYYPIILLALQTLIIKFKNKERSKSLNTVYKYKDNIKVYSKMLKHFENNYFKSEYLKELRDNIINEEAQRAYQQIDRLEKIVENITNRDNAAFIFVNIVTLWDYRCMIALEEWKERSGIMIEAWLDTIGEIEALSSLAVIKYDNPDWVRPEIMDEPSYFKAISMGHPLLTNKRVCNDLEFQDQTRVLLITGSNMSGKSTLLRTAGINLVLAYAGAPVCAKVFKCSIMKIYTCMRISDNLEKNISSFYAELLRIKSIIKATKHKEQIFFLLDEIFKGTNSQDRHEGAKILIRNLLRNGAVGLVSTHDLELGVMEEENKGKIKNYHFQESYKDNEIYFDYKLKPGVSTTRNALYLIRMIGIDDDL</sequence>
<dbReference type="SUPFAM" id="SSF52540">
    <property type="entry name" value="P-loop containing nucleoside triphosphate hydrolases"/>
    <property type="match status" value="1"/>
</dbReference>
<dbReference type="AlphaFoldDB" id="A0A1M6N1U8"/>
<keyword evidence="4" id="KW-0812">Transmembrane</keyword>
<dbReference type="SMART" id="SM00534">
    <property type="entry name" value="MUTSac"/>
    <property type="match status" value="1"/>
</dbReference>
<feature type="domain" description="DNA mismatch repair proteins mutS family" evidence="5">
    <location>
        <begin position="423"/>
        <end position="602"/>
    </location>
</feature>
<dbReference type="InterPro" id="IPR000432">
    <property type="entry name" value="DNA_mismatch_repair_MutS_C"/>
</dbReference>
<reference evidence="6 7" key="1">
    <citation type="submission" date="2016-11" db="EMBL/GenBank/DDBJ databases">
        <authorList>
            <person name="Jaros S."/>
            <person name="Januszkiewicz K."/>
            <person name="Wedrychowicz H."/>
        </authorList>
    </citation>
    <scope>NUCLEOTIDE SEQUENCE [LARGE SCALE GENOMIC DNA]</scope>
    <source>
        <strain evidence="6 7">DSM 15212</strain>
    </source>
</reference>
<dbReference type="Gene3D" id="3.40.50.300">
    <property type="entry name" value="P-loop containing nucleotide triphosphate hydrolases"/>
    <property type="match status" value="1"/>
</dbReference>
<evidence type="ECO:0000313" key="6">
    <source>
        <dbReference type="EMBL" id="SHJ89670.1"/>
    </source>
</evidence>
<proteinExistence type="predicted"/>
<dbReference type="CDD" id="cd03283">
    <property type="entry name" value="ABC_MutS-like"/>
    <property type="match status" value="1"/>
</dbReference>
<feature type="transmembrane region" description="Helical" evidence="4">
    <location>
        <begin position="31"/>
        <end position="49"/>
    </location>
</feature>
<evidence type="ECO:0000256" key="4">
    <source>
        <dbReference type="SAM" id="Phobius"/>
    </source>
</evidence>
<keyword evidence="3" id="KW-0238">DNA-binding</keyword>
<evidence type="ECO:0000256" key="3">
    <source>
        <dbReference type="ARBA" id="ARBA00023125"/>
    </source>
</evidence>
<dbReference type="GO" id="GO:0030983">
    <property type="term" value="F:mismatched DNA binding"/>
    <property type="evidence" value="ECO:0007669"/>
    <property type="project" value="InterPro"/>
</dbReference>
<keyword evidence="1" id="KW-0547">Nucleotide-binding</keyword>
<feature type="transmembrane region" description="Helical" evidence="4">
    <location>
        <begin position="213"/>
        <end position="234"/>
    </location>
</feature>
<feature type="transmembrane region" description="Helical" evidence="4">
    <location>
        <begin position="55"/>
        <end position="72"/>
    </location>
</feature>
<keyword evidence="4" id="KW-0472">Membrane</keyword>
<dbReference type="GO" id="GO:0005524">
    <property type="term" value="F:ATP binding"/>
    <property type="evidence" value="ECO:0007669"/>
    <property type="project" value="UniProtKB-KW"/>
</dbReference>
<dbReference type="RefSeq" id="WP_073148579.1">
    <property type="nucleotide sequence ID" value="NZ_FRAG01000014.1"/>
</dbReference>
<dbReference type="SUPFAM" id="SSF48334">
    <property type="entry name" value="DNA repair protein MutS, domain III"/>
    <property type="match status" value="1"/>
</dbReference>
<keyword evidence="2" id="KW-0067">ATP-binding</keyword>
<dbReference type="Pfam" id="PF00488">
    <property type="entry name" value="MutS_V"/>
    <property type="match status" value="1"/>
</dbReference>
<evidence type="ECO:0000313" key="7">
    <source>
        <dbReference type="Proteomes" id="UP000184465"/>
    </source>
</evidence>
<dbReference type="Proteomes" id="UP000184465">
    <property type="component" value="Unassembled WGS sequence"/>
</dbReference>